<sequence>MKKNDPMPKQQNKKETKRVHNLIIVDESGSMYVIRKQAFVGMNETLQTVRQMQKKYPDQEQRVTLLTFDSSHTTWHYDNTPASRTKNLDWKAYNPGGGTPLYDAIGKGIAKVNAQVEDGDHVLVTIITDGEENSSEEWTLKMVRTMIEKLKKQNWTFTLIGTDNLDVETMAQSFAIEEHMEFQQDEEGTKAMFARERRSRERYNCCLAEAAPIPKGKFFDED</sequence>
<dbReference type="PROSITE" id="PS50234">
    <property type="entry name" value="VWFA"/>
    <property type="match status" value="1"/>
</dbReference>
<dbReference type="Gene3D" id="3.40.50.410">
    <property type="entry name" value="von Willebrand factor, type A domain"/>
    <property type="match status" value="1"/>
</dbReference>
<dbReference type="Pfam" id="PF00092">
    <property type="entry name" value="VWA"/>
    <property type="match status" value="1"/>
</dbReference>
<dbReference type="AlphaFoldDB" id="A0A1H3XS43"/>
<name>A0A1H3XS43_XYLRU</name>
<dbReference type="Proteomes" id="UP000182257">
    <property type="component" value="Unassembled WGS sequence"/>
</dbReference>
<accession>A0A1H3XS43</accession>
<evidence type="ECO:0000313" key="3">
    <source>
        <dbReference type="Proteomes" id="UP000182257"/>
    </source>
</evidence>
<dbReference type="RefSeq" id="WP_254771634.1">
    <property type="nucleotide sequence ID" value="NZ_FNRF01000001.1"/>
</dbReference>
<protein>
    <submittedName>
        <fullName evidence="2">von Willebrand factor type A domain-containing protein</fullName>
    </submittedName>
</protein>
<dbReference type="InterPro" id="IPR002035">
    <property type="entry name" value="VWF_A"/>
</dbReference>
<evidence type="ECO:0000259" key="1">
    <source>
        <dbReference type="PROSITE" id="PS50234"/>
    </source>
</evidence>
<organism evidence="2 3">
    <name type="scientific">Xylanibacter ruminicola</name>
    <name type="common">Prevotella ruminicola</name>
    <dbReference type="NCBI Taxonomy" id="839"/>
    <lineage>
        <taxon>Bacteria</taxon>
        <taxon>Pseudomonadati</taxon>
        <taxon>Bacteroidota</taxon>
        <taxon>Bacteroidia</taxon>
        <taxon>Bacteroidales</taxon>
        <taxon>Prevotellaceae</taxon>
        <taxon>Xylanibacter</taxon>
    </lineage>
</organism>
<dbReference type="EMBL" id="FNRF01000001">
    <property type="protein sequence ID" value="SEA02275.1"/>
    <property type="molecule type" value="Genomic_DNA"/>
</dbReference>
<reference evidence="2 3" key="1">
    <citation type="submission" date="2016-10" db="EMBL/GenBank/DDBJ databases">
        <authorList>
            <person name="de Groot N.N."/>
        </authorList>
    </citation>
    <scope>NUCLEOTIDE SEQUENCE [LARGE SCALE GENOMIC DNA]</scope>
    <source>
        <strain evidence="2 3">D31d</strain>
    </source>
</reference>
<gene>
    <name evidence="2" type="ORF">SAMN05216462_0339</name>
</gene>
<proteinExistence type="predicted"/>
<dbReference type="SUPFAM" id="SSF53300">
    <property type="entry name" value="vWA-like"/>
    <property type="match status" value="1"/>
</dbReference>
<dbReference type="InterPro" id="IPR036465">
    <property type="entry name" value="vWFA_dom_sf"/>
</dbReference>
<evidence type="ECO:0000313" key="2">
    <source>
        <dbReference type="EMBL" id="SEA02275.1"/>
    </source>
</evidence>
<dbReference type="CDD" id="cd00198">
    <property type="entry name" value="vWFA"/>
    <property type="match status" value="1"/>
</dbReference>
<feature type="domain" description="VWFA" evidence="1">
    <location>
        <begin position="20"/>
        <end position="164"/>
    </location>
</feature>